<comment type="caution">
    <text evidence="1">The sequence shown here is derived from an EMBL/GenBank/DDBJ whole genome shotgun (WGS) entry which is preliminary data.</text>
</comment>
<reference evidence="1" key="1">
    <citation type="submission" date="2020-03" db="EMBL/GenBank/DDBJ databases">
        <title>Hybrid Assembly of Korean Phytophthora infestans isolates.</title>
        <authorList>
            <person name="Prokchorchik M."/>
            <person name="Lee Y."/>
            <person name="Seo J."/>
            <person name="Cho J.-H."/>
            <person name="Park Y.-E."/>
            <person name="Jang D.-C."/>
            <person name="Im J.-S."/>
            <person name="Choi J.-G."/>
            <person name="Park H.-J."/>
            <person name="Lee G.-B."/>
            <person name="Lee Y.-G."/>
            <person name="Hong S.-Y."/>
            <person name="Cho K."/>
            <person name="Sohn K.H."/>
        </authorList>
    </citation>
    <scope>NUCLEOTIDE SEQUENCE</scope>
    <source>
        <strain evidence="1">KR_2_A2</strain>
    </source>
</reference>
<sequence>MEPISAATRQKYTDFLCTYARDGIALKLPEKFGVVLNGWSGGGRHFIATMAVFDGPTVSQPKERNPNYDDSIQCLTHRFVLLVFCPLGDEEDLGVQSQALGIVLFMIGDNCSVNQAIGRKLGALPFIGCASHRL</sequence>
<dbReference type="PANTHER" id="PTHR40866">
    <property type="entry name" value="BED-TYPE DOMAIN-CONTAINING PROTEIN"/>
    <property type="match status" value="1"/>
</dbReference>
<proteinExistence type="predicted"/>
<protein>
    <submittedName>
        <fullName evidence="1">Uncharacterized protein</fullName>
    </submittedName>
</protein>
<name>A0A8S9TUB5_PHYIN</name>
<dbReference type="EMBL" id="JAACNO010002717">
    <property type="protein sequence ID" value="KAF4131583.1"/>
    <property type="molecule type" value="Genomic_DNA"/>
</dbReference>
<dbReference type="Proteomes" id="UP000704712">
    <property type="component" value="Unassembled WGS sequence"/>
</dbReference>
<accession>A0A8S9TUB5</accession>
<dbReference type="PANTHER" id="PTHR40866:SF1">
    <property type="entry name" value="BED-TYPE DOMAIN-CONTAINING PROTEIN"/>
    <property type="match status" value="1"/>
</dbReference>
<organism evidence="1 2">
    <name type="scientific">Phytophthora infestans</name>
    <name type="common">Potato late blight agent</name>
    <name type="synonym">Botrytis infestans</name>
    <dbReference type="NCBI Taxonomy" id="4787"/>
    <lineage>
        <taxon>Eukaryota</taxon>
        <taxon>Sar</taxon>
        <taxon>Stramenopiles</taxon>
        <taxon>Oomycota</taxon>
        <taxon>Peronosporomycetes</taxon>
        <taxon>Peronosporales</taxon>
        <taxon>Peronosporaceae</taxon>
        <taxon>Phytophthora</taxon>
    </lineage>
</organism>
<gene>
    <name evidence="1" type="ORF">GN958_ATG19227</name>
</gene>
<dbReference type="AlphaFoldDB" id="A0A8S9TUB5"/>
<evidence type="ECO:0000313" key="2">
    <source>
        <dbReference type="Proteomes" id="UP000704712"/>
    </source>
</evidence>
<evidence type="ECO:0000313" key="1">
    <source>
        <dbReference type="EMBL" id="KAF4131583.1"/>
    </source>
</evidence>